<proteinExistence type="predicted"/>
<dbReference type="EMBL" id="JARQBZ010000047">
    <property type="protein sequence ID" value="MDT2835239.1"/>
    <property type="molecule type" value="Genomic_DNA"/>
</dbReference>
<name>A0AAW8UC24_9ENTE</name>
<evidence type="ECO:0000313" key="2">
    <source>
        <dbReference type="EMBL" id="MDT2835239.1"/>
    </source>
</evidence>
<dbReference type="RefSeq" id="WP_118251268.1">
    <property type="nucleotide sequence ID" value="NZ_JARQBZ010000047.1"/>
</dbReference>
<organism evidence="2 3">
    <name type="scientific">Vagococcus carniphilus</name>
    <dbReference type="NCBI Taxonomy" id="218144"/>
    <lineage>
        <taxon>Bacteria</taxon>
        <taxon>Bacillati</taxon>
        <taxon>Bacillota</taxon>
        <taxon>Bacilli</taxon>
        <taxon>Lactobacillales</taxon>
        <taxon>Enterococcaceae</taxon>
        <taxon>Vagococcus</taxon>
    </lineage>
</organism>
<dbReference type="Proteomes" id="UP001268577">
    <property type="component" value="Unassembled WGS sequence"/>
</dbReference>
<evidence type="ECO:0000313" key="3">
    <source>
        <dbReference type="Proteomes" id="UP001268577"/>
    </source>
</evidence>
<gene>
    <name evidence="2" type="ORF">P7H70_14490</name>
</gene>
<feature type="domain" description="DUF6440" evidence="1">
    <location>
        <begin position="5"/>
        <end position="54"/>
    </location>
</feature>
<protein>
    <submittedName>
        <fullName evidence="2">DUF6440 family protein</fullName>
    </submittedName>
</protein>
<sequence length="58" mass="6560">MDKERFITDKIQSKMGSETIILTDKETGVQYLYFRYASGGGMTVLVDEDGKPILNKNI</sequence>
<dbReference type="InterPro" id="IPR045515">
    <property type="entry name" value="DUF6440"/>
</dbReference>
<evidence type="ECO:0000259" key="1">
    <source>
        <dbReference type="Pfam" id="PF20037"/>
    </source>
</evidence>
<dbReference type="Pfam" id="PF20037">
    <property type="entry name" value="DUF6440"/>
    <property type="match status" value="1"/>
</dbReference>
<comment type="caution">
    <text evidence="2">The sequence shown here is derived from an EMBL/GenBank/DDBJ whole genome shotgun (WGS) entry which is preliminary data.</text>
</comment>
<reference evidence="2" key="1">
    <citation type="submission" date="2023-03" db="EMBL/GenBank/DDBJ databases">
        <authorList>
            <person name="Shen W."/>
            <person name="Cai J."/>
        </authorList>
    </citation>
    <scope>NUCLEOTIDE SEQUENCE</scope>
    <source>
        <strain evidence="2">P96-3</strain>
    </source>
</reference>
<dbReference type="AlphaFoldDB" id="A0AAW8UC24"/>
<accession>A0AAW8UC24</accession>